<evidence type="ECO:0000256" key="1">
    <source>
        <dbReference type="ARBA" id="ARBA00023015"/>
    </source>
</evidence>
<reference evidence="5 6" key="2">
    <citation type="submission" date="2019-09" db="EMBL/GenBank/DDBJ databases">
        <authorList>
            <person name="Jin C."/>
        </authorList>
    </citation>
    <scope>NUCLEOTIDE SEQUENCE [LARGE SCALE GENOMIC DNA]</scope>
    <source>
        <strain evidence="5 6">BN140078</strain>
    </source>
</reference>
<gene>
    <name evidence="5" type="ORF">F0L74_18835</name>
</gene>
<dbReference type="InterPro" id="IPR000835">
    <property type="entry name" value="HTH_MarR-typ"/>
</dbReference>
<keyword evidence="1" id="KW-0805">Transcription regulation</keyword>
<feature type="domain" description="HTH marR-type" evidence="4">
    <location>
        <begin position="10"/>
        <end position="139"/>
    </location>
</feature>
<evidence type="ECO:0000313" key="6">
    <source>
        <dbReference type="Proteomes" id="UP000324611"/>
    </source>
</evidence>
<comment type="caution">
    <text evidence="5">The sequence shown here is derived from an EMBL/GenBank/DDBJ whole genome shotgun (WGS) entry which is preliminary data.</text>
</comment>
<proteinExistence type="predicted"/>
<keyword evidence="6" id="KW-1185">Reference proteome</keyword>
<dbReference type="Pfam" id="PF12802">
    <property type="entry name" value="MarR_2"/>
    <property type="match status" value="1"/>
</dbReference>
<dbReference type="Gene3D" id="1.10.10.10">
    <property type="entry name" value="Winged helix-like DNA-binding domain superfamily/Winged helix DNA-binding domain"/>
    <property type="match status" value="1"/>
</dbReference>
<keyword evidence="3" id="KW-0804">Transcription</keyword>
<dbReference type="Gene3D" id="1.10.287.100">
    <property type="match status" value="1"/>
</dbReference>
<dbReference type="PROSITE" id="PS50995">
    <property type="entry name" value="HTH_MARR_2"/>
    <property type="match status" value="1"/>
</dbReference>
<dbReference type="InterPro" id="IPR052526">
    <property type="entry name" value="HTH-type_Bedaq_tolerance"/>
</dbReference>
<dbReference type="RefSeq" id="WP_149839423.1">
    <property type="nucleotide sequence ID" value="NZ_VUOC01000003.1"/>
</dbReference>
<dbReference type="InterPro" id="IPR036388">
    <property type="entry name" value="WH-like_DNA-bd_sf"/>
</dbReference>
<organism evidence="5 6">
    <name type="scientific">Chitinophaga agrisoli</name>
    <dbReference type="NCBI Taxonomy" id="2607653"/>
    <lineage>
        <taxon>Bacteria</taxon>
        <taxon>Pseudomonadati</taxon>
        <taxon>Bacteroidota</taxon>
        <taxon>Chitinophagia</taxon>
        <taxon>Chitinophagales</taxon>
        <taxon>Chitinophagaceae</taxon>
        <taxon>Chitinophaga</taxon>
    </lineage>
</organism>
<dbReference type="PRINTS" id="PR00598">
    <property type="entry name" value="HTHMARR"/>
</dbReference>
<name>A0A5B2VUH5_9BACT</name>
<dbReference type="PANTHER" id="PTHR39515">
    <property type="entry name" value="CONSERVED PROTEIN"/>
    <property type="match status" value="1"/>
</dbReference>
<keyword evidence="2" id="KW-0238">DNA-binding</keyword>
<dbReference type="EMBL" id="VUOC01000003">
    <property type="protein sequence ID" value="KAA2241917.1"/>
    <property type="molecule type" value="Genomic_DNA"/>
</dbReference>
<evidence type="ECO:0000313" key="5">
    <source>
        <dbReference type="EMBL" id="KAA2241917.1"/>
    </source>
</evidence>
<dbReference type="PROSITE" id="PS01117">
    <property type="entry name" value="HTH_MARR_1"/>
    <property type="match status" value="1"/>
</dbReference>
<dbReference type="AlphaFoldDB" id="A0A5B2VUH5"/>
<dbReference type="GO" id="GO:0003677">
    <property type="term" value="F:DNA binding"/>
    <property type="evidence" value="ECO:0007669"/>
    <property type="project" value="UniProtKB-KW"/>
</dbReference>
<dbReference type="SMART" id="SM00347">
    <property type="entry name" value="HTH_MARR"/>
    <property type="match status" value="1"/>
</dbReference>
<dbReference type="SUPFAM" id="SSF46785">
    <property type="entry name" value="Winged helix' DNA-binding domain"/>
    <property type="match status" value="1"/>
</dbReference>
<sequence length="144" mass="15834">MKSSQDIALATEVRTALSRLIRQLRKQVANHPLSITEHATLALLDQHEQLLPSELAAMEKVTAQAMSQSLNKMEELGYIKRTPSADDKRKVHVSLSKEGSQVLAAVRSNRSEWLAGAMSALLTADEKKVLKQAAGIIQKLADHE</sequence>
<dbReference type="InterPro" id="IPR023187">
    <property type="entry name" value="Tscrpt_reg_MarR-type_CS"/>
</dbReference>
<dbReference type="PANTHER" id="PTHR39515:SF2">
    <property type="entry name" value="HTH-TYPE TRANSCRIPTIONAL REGULATOR RV0880"/>
    <property type="match status" value="1"/>
</dbReference>
<protein>
    <submittedName>
        <fullName evidence="5">MarR family transcriptional regulator</fullName>
    </submittedName>
</protein>
<evidence type="ECO:0000256" key="3">
    <source>
        <dbReference type="ARBA" id="ARBA00023163"/>
    </source>
</evidence>
<evidence type="ECO:0000259" key="4">
    <source>
        <dbReference type="PROSITE" id="PS50995"/>
    </source>
</evidence>
<dbReference type="GO" id="GO:0003700">
    <property type="term" value="F:DNA-binding transcription factor activity"/>
    <property type="evidence" value="ECO:0007669"/>
    <property type="project" value="InterPro"/>
</dbReference>
<dbReference type="InterPro" id="IPR036390">
    <property type="entry name" value="WH_DNA-bd_sf"/>
</dbReference>
<accession>A0A5B2VUH5</accession>
<reference evidence="5 6" key="1">
    <citation type="submission" date="2019-09" db="EMBL/GenBank/DDBJ databases">
        <title>Chitinophaga ginsengihumi sp. nov., isolated from soil of ginseng rhizosphere.</title>
        <authorList>
            <person name="Lee J."/>
        </authorList>
    </citation>
    <scope>NUCLEOTIDE SEQUENCE [LARGE SCALE GENOMIC DNA]</scope>
    <source>
        <strain evidence="5 6">BN140078</strain>
    </source>
</reference>
<dbReference type="Proteomes" id="UP000324611">
    <property type="component" value="Unassembled WGS sequence"/>
</dbReference>
<evidence type="ECO:0000256" key="2">
    <source>
        <dbReference type="ARBA" id="ARBA00023125"/>
    </source>
</evidence>